<reference evidence="7 8" key="1">
    <citation type="submission" date="2018-06" db="EMBL/GenBank/DDBJ databases">
        <title>Phytoactinopolyspora halophila sp. nov., a novel halophilic actinomycete isolated from a saline soil in China.</title>
        <authorList>
            <person name="Tang S.-K."/>
        </authorList>
    </citation>
    <scope>NUCLEOTIDE SEQUENCE [LARGE SCALE GENOMIC DNA]</scope>
    <source>
        <strain evidence="7 8">YIM 96934</strain>
    </source>
</reference>
<proteinExistence type="predicted"/>
<dbReference type="GO" id="GO:0016787">
    <property type="term" value="F:hydrolase activity"/>
    <property type="evidence" value="ECO:0007669"/>
    <property type="project" value="UniProtKB-KW"/>
</dbReference>
<protein>
    <recommendedName>
        <fullName evidence="6">PIN domain-containing protein</fullName>
    </recommendedName>
</protein>
<dbReference type="GO" id="GO:0046872">
    <property type="term" value="F:metal ion binding"/>
    <property type="evidence" value="ECO:0007669"/>
    <property type="project" value="UniProtKB-KW"/>
</dbReference>
<dbReference type="Proteomes" id="UP000250462">
    <property type="component" value="Unassembled WGS sequence"/>
</dbReference>
<dbReference type="SUPFAM" id="SSF88723">
    <property type="entry name" value="PIN domain-like"/>
    <property type="match status" value="1"/>
</dbReference>
<keyword evidence="1" id="KW-0540">Nuclease</keyword>
<keyword evidence="4" id="KW-0460">Magnesium</keyword>
<dbReference type="Pfam" id="PF01850">
    <property type="entry name" value="PIN"/>
    <property type="match status" value="1"/>
</dbReference>
<evidence type="ECO:0000256" key="5">
    <source>
        <dbReference type="SAM" id="MobiDB-lite"/>
    </source>
</evidence>
<evidence type="ECO:0000259" key="6">
    <source>
        <dbReference type="Pfam" id="PF01850"/>
    </source>
</evidence>
<dbReference type="AlphaFoldDB" id="A0A329QBU3"/>
<keyword evidence="8" id="KW-1185">Reference proteome</keyword>
<evidence type="ECO:0000256" key="1">
    <source>
        <dbReference type="ARBA" id="ARBA00022722"/>
    </source>
</evidence>
<dbReference type="EMBL" id="QMIG01000035">
    <property type="protein sequence ID" value="RAW09717.1"/>
    <property type="molecule type" value="Genomic_DNA"/>
</dbReference>
<evidence type="ECO:0000313" key="8">
    <source>
        <dbReference type="Proteomes" id="UP000250462"/>
    </source>
</evidence>
<evidence type="ECO:0000256" key="2">
    <source>
        <dbReference type="ARBA" id="ARBA00022723"/>
    </source>
</evidence>
<evidence type="ECO:0000256" key="4">
    <source>
        <dbReference type="ARBA" id="ARBA00022842"/>
    </source>
</evidence>
<sequence>MRRRRVPRGARFWPVVIVDTGPLVAAANRKDPDHEACRELLAKSSRTLVVPALVVAEATFMIERAGGTGGGGEVPAVTPIATFQDRTTDRQ</sequence>
<dbReference type="Gene3D" id="3.40.50.1010">
    <property type="entry name" value="5'-nuclease"/>
    <property type="match status" value="1"/>
</dbReference>
<organism evidence="7 8">
    <name type="scientific">Phytoactinopolyspora halophila</name>
    <dbReference type="NCBI Taxonomy" id="1981511"/>
    <lineage>
        <taxon>Bacteria</taxon>
        <taxon>Bacillati</taxon>
        <taxon>Actinomycetota</taxon>
        <taxon>Actinomycetes</taxon>
        <taxon>Jiangellales</taxon>
        <taxon>Jiangellaceae</taxon>
        <taxon>Phytoactinopolyspora</taxon>
    </lineage>
</organism>
<dbReference type="InterPro" id="IPR029060">
    <property type="entry name" value="PIN-like_dom_sf"/>
</dbReference>
<accession>A0A329QBU3</accession>
<evidence type="ECO:0000256" key="3">
    <source>
        <dbReference type="ARBA" id="ARBA00022801"/>
    </source>
</evidence>
<feature type="domain" description="PIN" evidence="6">
    <location>
        <begin position="16"/>
        <end position="64"/>
    </location>
</feature>
<feature type="region of interest" description="Disordered" evidence="5">
    <location>
        <begin position="66"/>
        <end position="91"/>
    </location>
</feature>
<keyword evidence="3" id="KW-0378">Hydrolase</keyword>
<keyword evidence="2" id="KW-0479">Metal-binding</keyword>
<dbReference type="GO" id="GO:0004518">
    <property type="term" value="F:nuclease activity"/>
    <property type="evidence" value="ECO:0007669"/>
    <property type="project" value="UniProtKB-KW"/>
</dbReference>
<gene>
    <name evidence="7" type="ORF">DPM12_20385</name>
</gene>
<evidence type="ECO:0000313" key="7">
    <source>
        <dbReference type="EMBL" id="RAW09717.1"/>
    </source>
</evidence>
<name>A0A329QBU3_9ACTN</name>
<dbReference type="InterPro" id="IPR002716">
    <property type="entry name" value="PIN_dom"/>
</dbReference>
<comment type="caution">
    <text evidence="7">The sequence shown here is derived from an EMBL/GenBank/DDBJ whole genome shotgun (WGS) entry which is preliminary data.</text>
</comment>